<dbReference type="Proteomes" id="UP000050509">
    <property type="component" value="Unassembled WGS sequence"/>
</dbReference>
<keyword evidence="1" id="KW-0472">Membrane</keyword>
<reference evidence="2 3" key="1">
    <citation type="submission" date="2015-09" db="EMBL/GenBank/DDBJ databases">
        <title>Draft genome sequence of Kouleothrix aurantiaca JCM 19913.</title>
        <authorList>
            <person name="Hemp J."/>
        </authorList>
    </citation>
    <scope>NUCLEOTIDE SEQUENCE [LARGE SCALE GENOMIC DNA]</scope>
    <source>
        <strain evidence="2 3">COM-B</strain>
    </source>
</reference>
<organism evidence="2 3">
    <name type="scientific">Kouleothrix aurantiaca</name>
    <dbReference type="NCBI Taxonomy" id="186479"/>
    <lineage>
        <taxon>Bacteria</taxon>
        <taxon>Bacillati</taxon>
        <taxon>Chloroflexota</taxon>
        <taxon>Chloroflexia</taxon>
        <taxon>Chloroflexales</taxon>
        <taxon>Roseiflexineae</taxon>
        <taxon>Roseiflexaceae</taxon>
        <taxon>Kouleothrix</taxon>
    </lineage>
</organism>
<keyword evidence="3" id="KW-1185">Reference proteome</keyword>
<dbReference type="EMBL" id="LJCR01000500">
    <property type="protein sequence ID" value="KPV52571.1"/>
    <property type="molecule type" value="Genomic_DNA"/>
</dbReference>
<proteinExistence type="predicted"/>
<dbReference type="PATRIC" id="fig|186479.3.peg.8696"/>
<keyword evidence="1" id="KW-1133">Transmembrane helix</keyword>
<gene>
    <name evidence="2" type="ORF">SE17_14700</name>
</gene>
<dbReference type="AlphaFoldDB" id="A0A0P9DAB0"/>
<evidence type="ECO:0000313" key="3">
    <source>
        <dbReference type="Proteomes" id="UP000050509"/>
    </source>
</evidence>
<protein>
    <submittedName>
        <fullName evidence="2">Uncharacterized protein</fullName>
    </submittedName>
</protein>
<feature type="transmembrane region" description="Helical" evidence="1">
    <location>
        <begin position="61"/>
        <end position="83"/>
    </location>
</feature>
<sequence>MKSYHLSSSGRRTALVLLIGALIIWAFALWVFQTTLGISYSPVAFWGSLRASIEKGLTISQIVPALLMLVLIVATPLVIWNLLEEWAASYTPADDGLHFASLGLALTYPWEGIAAIQRLEPDADEPADELVLKQDFTGQIRNPVLRWLHAQAYGRLRLPIYAGLAERDELLAEIRQRTGLSAEPAYEAPVLEPQG</sequence>
<keyword evidence="1" id="KW-0812">Transmembrane</keyword>
<name>A0A0P9DAB0_9CHLR</name>
<accession>A0A0P9DAB0</accession>
<comment type="caution">
    <text evidence="2">The sequence shown here is derived from an EMBL/GenBank/DDBJ whole genome shotgun (WGS) entry which is preliminary data.</text>
</comment>
<evidence type="ECO:0000256" key="1">
    <source>
        <dbReference type="SAM" id="Phobius"/>
    </source>
</evidence>
<evidence type="ECO:0000313" key="2">
    <source>
        <dbReference type="EMBL" id="KPV52571.1"/>
    </source>
</evidence>